<gene>
    <name evidence="1" type="ORF">RGCCGE502_19330</name>
</gene>
<sequence>MKGPENLIVQVFGKLGRIDAVFHSLEVDCRKGTAPSLPVVPAHGQSAVQPRRVVPTIPRTRVEALSLQNFTVRTMQNWSQNEKFDSGSINAPLE</sequence>
<organism evidence="1 2">
    <name type="scientific">Rhizobium grahamii CCGE 502</name>
    <dbReference type="NCBI Taxonomy" id="990285"/>
    <lineage>
        <taxon>Bacteria</taxon>
        <taxon>Pseudomonadati</taxon>
        <taxon>Pseudomonadota</taxon>
        <taxon>Alphaproteobacteria</taxon>
        <taxon>Hyphomicrobiales</taxon>
        <taxon>Rhizobiaceae</taxon>
        <taxon>Rhizobium/Agrobacterium group</taxon>
        <taxon>Rhizobium</taxon>
    </lineage>
</organism>
<evidence type="ECO:0000313" key="1">
    <source>
        <dbReference type="EMBL" id="EPE96552.1"/>
    </source>
</evidence>
<name>S3HCU0_9HYPH</name>
<dbReference type="STRING" id="990285.RGCCGE502_19330"/>
<evidence type="ECO:0000313" key="2">
    <source>
        <dbReference type="Proteomes" id="UP000014411"/>
    </source>
</evidence>
<comment type="caution">
    <text evidence="1">The sequence shown here is derived from an EMBL/GenBank/DDBJ whole genome shotgun (WGS) entry which is preliminary data.</text>
</comment>
<dbReference type="HOGENOM" id="CLU_2384121_0_0_5"/>
<proteinExistence type="predicted"/>
<keyword evidence="2" id="KW-1185">Reference proteome</keyword>
<protein>
    <submittedName>
        <fullName evidence="1">Uncharacterized protein</fullName>
    </submittedName>
</protein>
<accession>S3HCU0</accession>
<dbReference type="EMBL" id="AEYE02000023">
    <property type="protein sequence ID" value="EPE96552.1"/>
    <property type="molecule type" value="Genomic_DNA"/>
</dbReference>
<reference evidence="1 2" key="1">
    <citation type="journal article" date="2012" name="J. Bacteriol.">
        <title>Genome sequence of Rhizobium grahamii CCGE502, a broad-host-range symbiont with low nodulation competitiveness in Phaseolus vulgaris.</title>
        <authorList>
            <person name="Althabegoiti M.J."/>
            <person name="Lozano L."/>
            <person name="Torres-Tejerizo G."/>
            <person name="Ormeno-Orrillo E."/>
            <person name="Rogel M.A."/>
            <person name="Gonzalez V."/>
            <person name="Martinez-Romero E."/>
        </authorList>
    </citation>
    <scope>NUCLEOTIDE SEQUENCE [LARGE SCALE GENOMIC DNA]</scope>
    <source>
        <strain evidence="1 2">CCGE 502</strain>
    </source>
</reference>
<dbReference type="AlphaFoldDB" id="S3HCU0"/>
<dbReference type="Proteomes" id="UP000014411">
    <property type="component" value="Unassembled WGS sequence"/>
</dbReference>